<gene>
    <name evidence="2" type="ORF">H702_03785</name>
    <name evidence="3" type="ORF">SAMN02910290_00185</name>
</gene>
<name>A0A091CBA3_STREI</name>
<evidence type="ECO:0000313" key="3">
    <source>
        <dbReference type="EMBL" id="SFL04254.1"/>
    </source>
</evidence>
<proteinExistence type="predicted"/>
<keyword evidence="3" id="KW-0548">Nucleotidyltransferase</keyword>
<dbReference type="SUPFAM" id="SSF53335">
    <property type="entry name" value="S-adenosyl-L-methionine-dependent methyltransferases"/>
    <property type="match status" value="1"/>
</dbReference>
<evidence type="ECO:0000313" key="4">
    <source>
        <dbReference type="Proteomes" id="UP000029382"/>
    </source>
</evidence>
<dbReference type="InterPro" id="IPR029063">
    <property type="entry name" value="SAM-dependent_MTases_sf"/>
</dbReference>
<evidence type="ECO:0000313" key="2">
    <source>
        <dbReference type="EMBL" id="KFN88233.1"/>
    </source>
</evidence>
<feature type="domain" description="THIF-type NAD/FAD binding fold" evidence="1">
    <location>
        <begin position="85"/>
        <end position="310"/>
    </location>
</feature>
<comment type="caution">
    <text evidence="2">The sequence shown here is derived from an EMBL/GenBank/DDBJ whole genome shotgun (WGS) entry which is preliminary data.</text>
</comment>
<dbReference type="Gene3D" id="3.40.50.150">
    <property type="entry name" value="Vaccinia Virus protein VP39"/>
    <property type="match status" value="1"/>
</dbReference>
<dbReference type="GO" id="GO:0005737">
    <property type="term" value="C:cytoplasm"/>
    <property type="evidence" value="ECO:0007669"/>
    <property type="project" value="TreeGrafter"/>
</dbReference>
<dbReference type="Pfam" id="PF00899">
    <property type="entry name" value="ThiF"/>
    <property type="match status" value="1"/>
</dbReference>
<dbReference type="Gene3D" id="3.40.50.720">
    <property type="entry name" value="NAD(P)-binding Rossmann-like Domain"/>
    <property type="match status" value="1"/>
</dbReference>
<dbReference type="GO" id="GO:0016779">
    <property type="term" value="F:nucleotidyltransferase activity"/>
    <property type="evidence" value="ECO:0007669"/>
    <property type="project" value="UniProtKB-KW"/>
</dbReference>
<keyword evidence="5" id="KW-1185">Reference proteome</keyword>
<dbReference type="GO" id="GO:0008641">
    <property type="term" value="F:ubiquitin-like modifier activating enzyme activity"/>
    <property type="evidence" value="ECO:0007669"/>
    <property type="project" value="InterPro"/>
</dbReference>
<dbReference type="InterPro" id="IPR000594">
    <property type="entry name" value="ThiF_NAD_FAD-bd"/>
</dbReference>
<dbReference type="PANTHER" id="PTHR10953">
    <property type="entry name" value="UBIQUITIN-ACTIVATING ENZYME E1"/>
    <property type="match status" value="1"/>
</dbReference>
<dbReference type="Proteomes" id="UP000182793">
    <property type="component" value="Unassembled WGS sequence"/>
</dbReference>
<dbReference type="RefSeq" id="WP_039696479.1">
    <property type="nucleotide sequence ID" value="NZ_AUZH01000013.1"/>
</dbReference>
<dbReference type="EMBL" id="AUZH01000013">
    <property type="protein sequence ID" value="KFN88233.1"/>
    <property type="molecule type" value="Genomic_DNA"/>
</dbReference>
<dbReference type="CDD" id="cd02440">
    <property type="entry name" value="AdoMet_MTases"/>
    <property type="match status" value="1"/>
</dbReference>
<dbReference type="Proteomes" id="UP000029382">
    <property type="component" value="Unassembled WGS sequence"/>
</dbReference>
<protein>
    <submittedName>
        <fullName evidence="3">Molybdopterin or thiamine biosynthesis adenylyltransferase</fullName>
    </submittedName>
</protein>
<keyword evidence="3" id="KW-0808">Transferase</keyword>
<reference evidence="3 5" key="2">
    <citation type="submission" date="2016-10" db="EMBL/GenBank/DDBJ databases">
        <authorList>
            <person name="Varghese N."/>
            <person name="Submissions S."/>
        </authorList>
    </citation>
    <scope>NUCLEOTIDE SEQUENCE [LARGE SCALE GENOMIC DNA]</scope>
    <source>
        <strain evidence="3 5">JB1</strain>
    </source>
</reference>
<dbReference type="PANTHER" id="PTHR10953:SF102">
    <property type="entry name" value="ADENYLYLTRANSFERASE AND SULFURTRANSFERASE MOCS3"/>
    <property type="match status" value="1"/>
</dbReference>
<dbReference type="InterPro" id="IPR035985">
    <property type="entry name" value="Ubiquitin-activating_enz"/>
</dbReference>
<evidence type="ECO:0000313" key="5">
    <source>
        <dbReference type="Proteomes" id="UP000182793"/>
    </source>
</evidence>
<dbReference type="AlphaFoldDB" id="A0A091CBA3"/>
<reference evidence="2 4" key="1">
    <citation type="journal article" date="2014" name="Genome Announc.">
        <title>Draft Genome Sequences of Streptococcus bovis Strains ATCC 33317 and JB1.</title>
        <authorList>
            <person name="Benahmed F.H."/>
            <person name="Gopinath G.R."/>
            <person name="Harbottle H."/>
            <person name="Cotta M.A."/>
            <person name="Luo Y."/>
            <person name="Henderson C."/>
            <person name="Teri P."/>
            <person name="Soppet D."/>
            <person name="Rasmussen M."/>
            <person name="Whitehead T.R."/>
            <person name="Davidson M."/>
        </authorList>
    </citation>
    <scope>NUCLEOTIDE SEQUENCE [LARGE SCALE GENOMIC DNA]</scope>
    <source>
        <strain evidence="2 4">JB1</strain>
    </source>
</reference>
<accession>A0A091CBA3</accession>
<dbReference type="GO" id="GO:0004792">
    <property type="term" value="F:thiosulfate-cyanide sulfurtransferase activity"/>
    <property type="evidence" value="ECO:0007669"/>
    <property type="project" value="TreeGrafter"/>
</dbReference>
<dbReference type="Pfam" id="PF13489">
    <property type="entry name" value="Methyltransf_23"/>
    <property type="match status" value="1"/>
</dbReference>
<sequence>MGVVIDDYPDYLLDLTYYLSDSRTKDEIIQFLIRKSDLKLSEAELVFDDLYNNRIISEFQYDRNERYSRHKLYYDLVSTSSELLDYQERLANKKVGLIGMGGMGSNIAMNLAAAGVGTLVFSDGDIIEKSNLTRQFLYTENDIGRYKVDVAKERLHQINSEIQLIPIRESVSGVDFFYRNDDLNSCDFIIISADTPAQIHDWINTAAIDYGFAYSNAGYIEKYGIVGPMVIPGETACYECYKFKEYSKKIDQKEYEEQGIEHNQIFQAPSYGPLNSLIASIQSNEAIRYLLNFENKTKGIRLLVDSENYRIYEENTEINSECSICGELQKKSEIYNTREKSLTDIYSDDSDLNLNDAILNPLMKHLISSHDTGTVLELGAATGKLGKSLKQEGFKVDFNDISSEMLENSIGDSNLFIGDFREINLDKKYDIVICNNVLDYVDNLEHSLSKIKTFLKDGGYLYLTIPHPLKGNGYWDKSKYNGRWNYEKYSITSYFDEGVFRKEREDSKGNVILTGLENHHRTLSTYFNSILSSGLEIEGVYEAQPDESLKNDEEILYEKSSKIPYFLTFKILNK</sequence>
<evidence type="ECO:0000259" key="1">
    <source>
        <dbReference type="Pfam" id="PF00899"/>
    </source>
</evidence>
<dbReference type="InterPro" id="IPR045886">
    <property type="entry name" value="ThiF/MoeB/HesA"/>
</dbReference>
<organism evidence="2 4">
    <name type="scientific">Streptococcus equinus JB1</name>
    <dbReference type="NCBI Taxonomy" id="1294274"/>
    <lineage>
        <taxon>Bacteria</taxon>
        <taxon>Bacillati</taxon>
        <taxon>Bacillota</taxon>
        <taxon>Bacilli</taxon>
        <taxon>Lactobacillales</taxon>
        <taxon>Streptococcaceae</taxon>
        <taxon>Streptococcus</taxon>
    </lineage>
</organism>
<dbReference type="SUPFAM" id="SSF69572">
    <property type="entry name" value="Activating enzymes of the ubiquitin-like proteins"/>
    <property type="match status" value="1"/>
</dbReference>
<dbReference type="EMBL" id="FOTG01000002">
    <property type="protein sequence ID" value="SFL04254.1"/>
    <property type="molecule type" value="Genomic_DNA"/>
</dbReference>